<dbReference type="GO" id="GO:0003677">
    <property type="term" value="F:DNA binding"/>
    <property type="evidence" value="ECO:0007669"/>
    <property type="project" value="UniProtKB-KW"/>
</dbReference>
<dbReference type="CDD" id="cd05466">
    <property type="entry name" value="PBP2_LTTR_substrate"/>
    <property type="match status" value="1"/>
</dbReference>
<accession>H9A573</accession>
<dbReference type="GO" id="GO:0005829">
    <property type="term" value="C:cytosol"/>
    <property type="evidence" value="ECO:0007669"/>
    <property type="project" value="TreeGrafter"/>
</dbReference>
<dbReference type="AlphaFoldDB" id="H9A573"/>
<dbReference type="Pfam" id="PF00126">
    <property type="entry name" value="HTH_1"/>
    <property type="match status" value="1"/>
</dbReference>
<reference evidence="6" key="1">
    <citation type="journal article" date="2002" name="Appl. Microbiol. Biotechnol.">
        <title>Cloning and characterization of a FAD-monooxygenase gene ( cadA) involved in degradation of chloranilic acid (2,5-dichloro-3,6-dihydroxybenzo-1,4-quinone) in Pseudomonas putida TQ07.</title>
        <authorList>
            <person name="Trevino-Quintanilla L.G."/>
            <person name="Galan-Wong L.J."/>
            <person name="Rodriguez-Uribe B."/>
            <person name="Soberon-Chavez G."/>
        </authorList>
    </citation>
    <scope>NUCLEOTIDE SEQUENCE</scope>
    <source>
        <strain evidence="6">TQ07</strain>
    </source>
</reference>
<proteinExistence type="inferred from homology"/>
<keyword evidence="2" id="KW-0805">Transcription regulation</keyword>
<dbReference type="Pfam" id="PF03466">
    <property type="entry name" value="LysR_substrate"/>
    <property type="match status" value="1"/>
</dbReference>
<dbReference type="SUPFAM" id="SSF53850">
    <property type="entry name" value="Periplasmic binding protein-like II"/>
    <property type="match status" value="1"/>
</dbReference>
<dbReference type="SUPFAM" id="SSF46785">
    <property type="entry name" value="Winged helix' DNA-binding domain"/>
    <property type="match status" value="1"/>
</dbReference>
<dbReference type="PANTHER" id="PTHR30419:SF8">
    <property type="entry name" value="NITROGEN ASSIMILATION TRANSCRIPTIONAL ACTIVATOR-RELATED"/>
    <property type="match status" value="1"/>
</dbReference>
<evidence type="ECO:0000256" key="3">
    <source>
        <dbReference type="ARBA" id="ARBA00023125"/>
    </source>
</evidence>
<reference evidence="6" key="2">
    <citation type="journal article" date="2011" name="J. Microbiol.">
        <title>Molecular characterization of chloranilic acid degradation in Pseudomonas putida TQ07.</title>
        <authorList>
            <person name="Trevino-Quintanilla L.G."/>
            <person name="Freyre-Gonzalez J.A."/>
            <person name="Guillen-Garces R.A."/>
            <person name="Olvera C."/>
        </authorList>
    </citation>
    <scope>NUCLEOTIDE SEQUENCE</scope>
    <source>
        <strain evidence="6">TQ07</strain>
    </source>
</reference>
<feature type="domain" description="HTH lysR-type" evidence="5">
    <location>
        <begin position="16"/>
        <end position="73"/>
    </location>
</feature>
<dbReference type="InterPro" id="IPR000847">
    <property type="entry name" value="LysR_HTH_N"/>
</dbReference>
<evidence type="ECO:0000313" key="6">
    <source>
        <dbReference type="EMBL" id="AFD29749.1"/>
    </source>
</evidence>
<dbReference type="InterPro" id="IPR036388">
    <property type="entry name" value="WH-like_DNA-bd_sf"/>
</dbReference>
<comment type="similarity">
    <text evidence="1">Belongs to the LysR transcriptional regulatory family.</text>
</comment>
<organism evidence="6">
    <name type="scientific">Pseudomonas putida</name>
    <name type="common">Arthrobacter siderocapsulatus</name>
    <dbReference type="NCBI Taxonomy" id="303"/>
    <lineage>
        <taxon>Bacteria</taxon>
        <taxon>Pseudomonadati</taxon>
        <taxon>Pseudomonadota</taxon>
        <taxon>Gammaproteobacteria</taxon>
        <taxon>Pseudomonadales</taxon>
        <taxon>Pseudomonadaceae</taxon>
        <taxon>Pseudomonas</taxon>
    </lineage>
</organism>
<dbReference type="Gene3D" id="1.10.10.10">
    <property type="entry name" value="Winged helix-like DNA-binding domain superfamily/Winged helix DNA-binding domain"/>
    <property type="match status" value="1"/>
</dbReference>
<dbReference type="PANTHER" id="PTHR30419">
    <property type="entry name" value="HTH-TYPE TRANSCRIPTIONAL REGULATOR YBHD"/>
    <property type="match status" value="1"/>
</dbReference>
<dbReference type="EMBL" id="JN819206">
    <property type="protein sequence ID" value="AFD29749.1"/>
    <property type="molecule type" value="Genomic_DNA"/>
</dbReference>
<name>H9A573_PSEPU</name>
<evidence type="ECO:0000256" key="1">
    <source>
        <dbReference type="ARBA" id="ARBA00009437"/>
    </source>
</evidence>
<dbReference type="InterPro" id="IPR036390">
    <property type="entry name" value="WH_DNA-bd_sf"/>
</dbReference>
<dbReference type="InterPro" id="IPR005119">
    <property type="entry name" value="LysR_subst-bd"/>
</dbReference>
<dbReference type="Gene3D" id="3.40.190.290">
    <property type="match status" value="1"/>
</dbReference>
<evidence type="ECO:0000259" key="5">
    <source>
        <dbReference type="PROSITE" id="PS50931"/>
    </source>
</evidence>
<sequence>MTRTPADWMNRIGRRLKLRDIYILSAVVRWGSMAKTASHLGMSQPAVSEAIASLEGALGVRLLDRHAQGVESTIYADALLKRGQVIFDELMQGVNDIEFLANPEVGEIPIACAEFLSANFLPNAIGQFSQQYPHVVFSVVQQDTTTLENRELQERTVDLVLARTPRNFSDDDLNVEVLFEDPHYIVAGTSSPWAQRTNIALKDLADEPWIMPPSSIIEKFVKAEFEKRELNLNVSVNAASILLRNQLLSTGRYISVMPLSLLSGNSTQWSLKALDMEDVHMTPPPISLITLKRRMLSPVVERFVEHLRTLAKTMGPETNSVDGRGH</sequence>
<evidence type="ECO:0000256" key="4">
    <source>
        <dbReference type="ARBA" id="ARBA00023163"/>
    </source>
</evidence>
<dbReference type="PRINTS" id="PR00039">
    <property type="entry name" value="HTHLYSR"/>
</dbReference>
<protein>
    <submittedName>
        <fullName evidence="6">CadR</fullName>
    </submittedName>
</protein>
<gene>
    <name evidence="6" type="primary">cadR</name>
</gene>
<evidence type="ECO:0000256" key="2">
    <source>
        <dbReference type="ARBA" id="ARBA00023015"/>
    </source>
</evidence>
<keyword evidence="3" id="KW-0238">DNA-binding</keyword>
<keyword evidence="4" id="KW-0804">Transcription</keyword>
<dbReference type="InterPro" id="IPR050950">
    <property type="entry name" value="HTH-type_LysR_regulators"/>
</dbReference>
<dbReference type="GO" id="GO:0003700">
    <property type="term" value="F:DNA-binding transcription factor activity"/>
    <property type="evidence" value="ECO:0007669"/>
    <property type="project" value="InterPro"/>
</dbReference>
<dbReference type="PROSITE" id="PS50931">
    <property type="entry name" value="HTH_LYSR"/>
    <property type="match status" value="1"/>
</dbReference>